<proteinExistence type="predicted"/>
<evidence type="ECO:0000256" key="1">
    <source>
        <dbReference type="ARBA" id="ARBA00023319"/>
    </source>
</evidence>
<dbReference type="PROSITE" id="PS50835">
    <property type="entry name" value="IG_LIKE"/>
    <property type="match status" value="2"/>
</dbReference>
<dbReference type="PANTHER" id="PTHR10075:SF100">
    <property type="entry name" value="FASCICLIN-2"/>
    <property type="match status" value="1"/>
</dbReference>
<dbReference type="GO" id="GO:0007156">
    <property type="term" value="P:homophilic cell adhesion via plasma membrane adhesion molecules"/>
    <property type="evidence" value="ECO:0007669"/>
    <property type="project" value="TreeGrafter"/>
</dbReference>
<dbReference type="InterPro" id="IPR007110">
    <property type="entry name" value="Ig-like_dom"/>
</dbReference>
<dbReference type="GO" id="GO:0005886">
    <property type="term" value="C:plasma membrane"/>
    <property type="evidence" value="ECO:0007669"/>
    <property type="project" value="TreeGrafter"/>
</dbReference>
<evidence type="ECO:0000313" key="3">
    <source>
        <dbReference type="EMBL" id="KAF7260464.1"/>
    </source>
</evidence>
<feature type="domain" description="Ig-like" evidence="2">
    <location>
        <begin position="173"/>
        <end position="260"/>
    </location>
</feature>
<feature type="domain" description="Ig-like" evidence="2">
    <location>
        <begin position="73"/>
        <end position="162"/>
    </location>
</feature>
<dbReference type="InterPro" id="IPR003599">
    <property type="entry name" value="Ig_sub"/>
</dbReference>
<dbReference type="PANTHER" id="PTHR10075">
    <property type="entry name" value="BASIGIN RELATED"/>
    <property type="match status" value="1"/>
</dbReference>
<dbReference type="GO" id="GO:0007411">
    <property type="term" value="P:axon guidance"/>
    <property type="evidence" value="ECO:0007669"/>
    <property type="project" value="TreeGrafter"/>
</dbReference>
<dbReference type="AlphaFoldDB" id="A0A8S9Z0X9"/>
<dbReference type="SUPFAM" id="SSF48726">
    <property type="entry name" value="Immunoglobulin"/>
    <property type="match status" value="2"/>
</dbReference>
<dbReference type="GO" id="GO:0098632">
    <property type="term" value="F:cell-cell adhesion mediator activity"/>
    <property type="evidence" value="ECO:0007669"/>
    <property type="project" value="TreeGrafter"/>
</dbReference>
<organism evidence="3 4">
    <name type="scientific">Paragonimus skrjabini miyazakii</name>
    <dbReference type="NCBI Taxonomy" id="59628"/>
    <lineage>
        <taxon>Eukaryota</taxon>
        <taxon>Metazoa</taxon>
        <taxon>Spiralia</taxon>
        <taxon>Lophotrochozoa</taxon>
        <taxon>Platyhelminthes</taxon>
        <taxon>Trematoda</taxon>
        <taxon>Digenea</taxon>
        <taxon>Plagiorchiida</taxon>
        <taxon>Troglotremata</taxon>
        <taxon>Troglotrematidae</taxon>
        <taxon>Paragonimus</taxon>
    </lineage>
</organism>
<gene>
    <name evidence="3" type="ORF">EG68_02135</name>
</gene>
<dbReference type="GO" id="GO:0070593">
    <property type="term" value="P:dendrite self-avoidance"/>
    <property type="evidence" value="ECO:0007669"/>
    <property type="project" value="TreeGrafter"/>
</dbReference>
<sequence length="260" mass="28747">MLRTQPSDVVYSRQMPSAAILLIHPLQRSDSGEYRCEAQLSGKRVLSEQKTVLNVTKPKEKVHARLRFSSDDPELSYIFGHLITSPSTNGIQIWTVPVGLNLTLFCLYEGAPIVPTRWYFDGPGTGIRQDANFGILIIESASIQNEATYTCSSQTHDDDAVSKSFKIKVQAQPKLRVIPSSVVQSSEGTDLVLGCKYSESSEGFPLQTSLWNVPLMTSGQESNHTSFRTKFAPGTDIGWLHNGKTSKRLVESEKLQIGGR</sequence>
<accession>A0A8S9Z0X9</accession>
<keyword evidence="1" id="KW-0393">Immunoglobulin domain</keyword>
<protein>
    <submittedName>
        <fullName evidence="3">Immunoglobulin domain protein</fullName>
    </submittedName>
</protein>
<dbReference type="EMBL" id="JTDE01000737">
    <property type="protein sequence ID" value="KAF7260464.1"/>
    <property type="molecule type" value="Genomic_DNA"/>
</dbReference>
<dbReference type="SMART" id="SM00409">
    <property type="entry name" value="IG"/>
    <property type="match status" value="2"/>
</dbReference>
<dbReference type="CDD" id="cd00096">
    <property type="entry name" value="Ig"/>
    <property type="match status" value="1"/>
</dbReference>
<dbReference type="OrthoDB" id="5969272at2759"/>
<evidence type="ECO:0000259" key="2">
    <source>
        <dbReference type="PROSITE" id="PS50835"/>
    </source>
</evidence>
<dbReference type="InterPro" id="IPR036179">
    <property type="entry name" value="Ig-like_dom_sf"/>
</dbReference>
<dbReference type="Proteomes" id="UP000822476">
    <property type="component" value="Unassembled WGS sequence"/>
</dbReference>
<evidence type="ECO:0000313" key="4">
    <source>
        <dbReference type="Proteomes" id="UP000822476"/>
    </source>
</evidence>
<dbReference type="GO" id="GO:0030424">
    <property type="term" value="C:axon"/>
    <property type="evidence" value="ECO:0007669"/>
    <property type="project" value="TreeGrafter"/>
</dbReference>
<reference evidence="3" key="1">
    <citation type="submission" date="2019-07" db="EMBL/GenBank/DDBJ databases">
        <title>Annotation for the trematode Paragonimus miyazaki's.</title>
        <authorList>
            <person name="Choi Y.-J."/>
        </authorList>
    </citation>
    <scope>NUCLEOTIDE SEQUENCE</scope>
    <source>
        <strain evidence="3">Japan</strain>
    </source>
</reference>
<comment type="caution">
    <text evidence="3">The sequence shown here is derived from an EMBL/GenBank/DDBJ whole genome shotgun (WGS) entry which is preliminary data.</text>
</comment>
<dbReference type="Gene3D" id="2.60.40.10">
    <property type="entry name" value="Immunoglobulins"/>
    <property type="match status" value="2"/>
</dbReference>
<name>A0A8S9Z0X9_9TREM</name>
<keyword evidence="4" id="KW-1185">Reference proteome</keyword>
<dbReference type="InterPro" id="IPR013783">
    <property type="entry name" value="Ig-like_fold"/>
</dbReference>